<feature type="domain" description="CBM2" evidence="2">
    <location>
        <begin position="226"/>
        <end position="322"/>
    </location>
</feature>
<dbReference type="SUPFAM" id="SSF49384">
    <property type="entry name" value="Carbohydrate-binding domain"/>
    <property type="match status" value="1"/>
</dbReference>
<evidence type="ECO:0000259" key="2">
    <source>
        <dbReference type="SMART" id="SM00637"/>
    </source>
</evidence>
<keyword evidence="1" id="KW-0472">Membrane</keyword>
<evidence type="ECO:0000256" key="1">
    <source>
        <dbReference type="SAM" id="Phobius"/>
    </source>
</evidence>
<accession>A0A9Q1CCP9</accession>
<dbReference type="InterPro" id="IPR001919">
    <property type="entry name" value="CBD2"/>
</dbReference>
<keyword evidence="1" id="KW-1133">Transmembrane helix</keyword>
<sequence>MIRVKPYDSQFTKGHRSLLITKRNIRKRFTVFCGLIAIVITTIGVYADEHQYSHTHTSKIRRAWYGGFMGYINLPIEDDVTSGWTMVLAFRRRIKYMEICGAQIEYVSDDKRIYHLVNETWDGILSEGDILEMFFTADTFPKVRGQVAKIYFYPRTTYRPVTEVAVTEGTGRTDQNVETVATEVGNVSPQTSWSVPVSNIITSSTAAPTMGHSSTTLSGDVCTQTCGSTTGITSEWDGNFGGDMSVPVTIQVGGGWTMDIWFQNRVTSLQIWNARVVTSRLTDNGESVYTIRNQSWNDDLQAGSTLLLTFIASIPLTQAAQPFYVNLNGQPECACGSS</sequence>
<dbReference type="InterPro" id="IPR008965">
    <property type="entry name" value="CBM2/CBM3_carb-bd_dom_sf"/>
</dbReference>
<evidence type="ECO:0000313" key="3">
    <source>
        <dbReference type="EMBL" id="KAJ8043203.1"/>
    </source>
</evidence>
<dbReference type="GO" id="GO:0030247">
    <property type="term" value="F:polysaccharide binding"/>
    <property type="evidence" value="ECO:0007669"/>
    <property type="project" value="InterPro"/>
</dbReference>
<protein>
    <recommendedName>
        <fullName evidence="2">CBM2 domain-containing protein</fullName>
    </recommendedName>
</protein>
<comment type="caution">
    <text evidence="3">The sequence shown here is derived from an EMBL/GenBank/DDBJ whole genome shotgun (WGS) entry which is preliminary data.</text>
</comment>
<proteinExistence type="predicted"/>
<dbReference type="Pfam" id="PF00553">
    <property type="entry name" value="CBM_2"/>
    <property type="match status" value="1"/>
</dbReference>
<dbReference type="GO" id="GO:0004553">
    <property type="term" value="F:hydrolase activity, hydrolyzing O-glycosyl compounds"/>
    <property type="evidence" value="ECO:0007669"/>
    <property type="project" value="InterPro"/>
</dbReference>
<dbReference type="SMART" id="SM00637">
    <property type="entry name" value="CBD_II"/>
    <property type="match status" value="1"/>
</dbReference>
<dbReference type="GO" id="GO:0005975">
    <property type="term" value="P:carbohydrate metabolic process"/>
    <property type="evidence" value="ECO:0007669"/>
    <property type="project" value="InterPro"/>
</dbReference>
<dbReference type="Proteomes" id="UP001152320">
    <property type="component" value="Chromosome 4"/>
</dbReference>
<dbReference type="AlphaFoldDB" id="A0A9Q1CCP9"/>
<dbReference type="Gene3D" id="2.60.40.290">
    <property type="match status" value="1"/>
</dbReference>
<reference evidence="3" key="1">
    <citation type="submission" date="2021-10" db="EMBL/GenBank/DDBJ databases">
        <title>Tropical sea cucumber genome reveals ecological adaptation and Cuvierian tubules defense mechanism.</title>
        <authorList>
            <person name="Chen T."/>
        </authorList>
    </citation>
    <scope>NUCLEOTIDE SEQUENCE</scope>
    <source>
        <strain evidence="3">Nanhai2018</strain>
        <tissue evidence="3">Muscle</tissue>
    </source>
</reference>
<evidence type="ECO:0000313" key="4">
    <source>
        <dbReference type="Proteomes" id="UP001152320"/>
    </source>
</evidence>
<dbReference type="EMBL" id="JAIZAY010000004">
    <property type="protein sequence ID" value="KAJ8043203.1"/>
    <property type="molecule type" value="Genomic_DNA"/>
</dbReference>
<gene>
    <name evidence="3" type="ORF">HOLleu_10188</name>
</gene>
<keyword evidence="1" id="KW-0812">Transmembrane</keyword>
<keyword evidence="4" id="KW-1185">Reference proteome</keyword>
<name>A0A9Q1CCP9_HOLLE</name>
<organism evidence="3 4">
    <name type="scientific">Holothuria leucospilota</name>
    <name type="common">Black long sea cucumber</name>
    <name type="synonym">Mertensiothuria leucospilota</name>
    <dbReference type="NCBI Taxonomy" id="206669"/>
    <lineage>
        <taxon>Eukaryota</taxon>
        <taxon>Metazoa</taxon>
        <taxon>Echinodermata</taxon>
        <taxon>Eleutherozoa</taxon>
        <taxon>Echinozoa</taxon>
        <taxon>Holothuroidea</taxon>
        <taxon>Aspidochirotacea</taxon>
        <taxon>Aspidochirotida</taxon>
        <taxon>Holothuriidae</taxon>
        <taxon>Holothuria</taxon>
    </lineage>
</organism>
<feature type="transmembrane region" description="Helical" evidence="1">
    <location>
        <begin position="29"/>
        <end position="47"/>
    </location>
</feature>
<dbReference type="InterPro" id="IPR012291">
    <property type="entry name" value="CBM2_carb-bd_dom_sf"/>
</dbReference>